<evidence type="ECO:0000313" key="3">
    <source>
        <dbReference type="Proteomes" id="UP000799444"/>
    </source>
</evidence>
<name>A0A9P4UZ50_9PLEO</name>
<sequence length="153" mass="16984">MGNEQRIARRTKTGRVAALCYWLIMAGNQRGREDRGQRTREKDDKTTRTRWATTATRISSVYKCVRGKAGLCSPLTQQGKADPSYGTAHGRSNGGRNMTAQGQGSDTLNSATECRLIKQTVYADERRRAERARGRCYITSSTLPVSAARLRLA</sequence>
<organism evidence="2 3">
    <name type="scientific">Polyplosphaeria fusca</name>
    <dbReference type="NCBI Taxonomy" id="682080"/>
    <lineage>
        <taxon>Eukaryota</taxon>
        <taxon>Fungi</taxon>
        <taxon>Dikarya</taxon>
        <taxon>Ascomycota</taxon>
        <taxon>Pezizomycotina</taxon>
        <taxon>Dothideomycetes</taxon>
        <taxon>Pleosporomycetidae</taxon>
        <taxon>Pleosporales</taxon>
        <taxon>Tetraplosphaeriaceae</taxon>
        <taxon>Polyplosphaeria</taxon>
    </lineage>
</organism>
<protein>
    <submittedName>
        <fullName evidence="2">Uncharacterized protein</fullName>
    </submittedName>
</protein>
<dbReference type="EMBL" id="ML996184">
    <property type="protein sequence ID" value="KAF2732059.1"/>
    <property type="molecule type" value="Genomic_DNA"/>
</dbReference>
<gene>
    <name evidence="2" type="ORF">EJ04DRAFT_525686</name>
</gene>
<dbReference type="Proteomes" id="UP000799444">
    <property type="component" value="Unassembled WGS sequence"/>
</dbReference>
<feature type="region of interest" description="Disordered" evidence="1">
    <location>
        <begin position="75"/>
        <end position="107"/>
    </location>
</feature>
<evidence type="ECO:0000313" key="2">
    <source>
        <dbReference type="EMBL" id="KAF2732059.1"/>
    </source>
</evidence>
<evidence type="ECO:0000256" key="1">
    <source>
        <dbReference type="SAM" id="MobiDB-lite"/>
    </source>
</evidence>
<comment type="caution">
    <text evidence="2">The sequence shown here is derived from an EMBL/GenBank/DDBJ whole genome shotgun (WGS) entry which is preliminary data.</text>
</comment>
<proteinExistence type="predicted"/>
<dbReference type="AlphaFoldDB" id="A0A9P4UZ50"/>
<keyword evidence="3" id="KW-1185">Reference proteome</keyword>
<accession>A0A9P4UZ50</accession>
<reference evidence="2" key="1">
    <citation type="journal article" date="2020" name="Stud. Mycol.">
        <title>101 Dothideomycetes genomes: a test case for predicting lifestyles and emergence of pathogens.</title>
        <authorList>
            <person name="Haridas S."/>
            <person name="Albert R."/>
            <person name="Binder M."/>
            <person name="Bloem J."/>
            <person name="Labutti K."/>
            <person name="Salamov A."/>
            <person name="Andreopoulos B."/>
            <person name="Baker S."/>
            <person name="Barry K."/>
            <person name="Bills G."/>
            <person name="Bluhm B."/>
            <person name="Cannon C."/>
            <person name="Castanera R."/>
            <person name="Culley D."/>
            <person name="Daum C."/>
            <person name="Ezra D."/>
            <person name="Gonzalez J."/>
            <person name="Henrissat B."/>
            <person name="Kuo A."/>
            <person name="Liang C."/>
            <person name="Lipzen A."/>
            <person name="Lutzoni F."/>
            <person name="Magnuson J."/>
            <person name="Mondo S."/>
            <person name="Nolan M."/>
            <person name="Ohm R."/>
            <person name="Pangilinan J."/>
            <person name="Park H.-J."/>
            <person name="Ramirez L."/>
            <person name="Alfaro M."/>
            <person name="Sun H."/>
            <person name="Tritt A."/>
            <person name="Yoshinaga Y."/>
            <person name="Zwiers L.-H."/>
            <person name="Turgeon B."/>
            <person name="Goodwin S."/>
            <person name="Spatafora J."/>
            <person name="Crous P."/>
            <person name="Grigoriev I."/>
        </authorList>
    </citation>
    <scope>NUCLEOTIDE SEQUENCE</scope>
    <source>
        <strain evidence="2">CBS 125425</strain>
    </source>
</reference>
<feature type="compositionally biased region" description="Polar residues" evidence="1">
    <location>
        <begin position="94"/>
        <end position="107"/>
    </location>
</feature>